<dbReference type="InterPro" id="IPR015947">
    <property type="entry name" value="PUA-like_sf"/>
</dbReference>
<dbReference type="Proteomes" id="UP000664521">
    <property type="component" value="Unassembled WGS sequence"/>
</dbReference>
<dbReference type="InterPro" id="IPR003105">
    <property type="entry name" value="SRA_YDG"/>
</dbReference>
<dbReference type="PROSITE" id="PS51015">
    <property type="entry name" value="YDG"/>
    <property type="match status" value="1"/>
</dbReference>
<evidence type="ECO:0000259" key="4">
    <source>
        <dbReference type="PROSITE" id="PS51015"/>
    </source>
</evidence>
<gene>
    <name evidence="5" type="ORF">HETSPECPRED_005771</name>
</gene>
<feature type="domain" description="YDG" evidence="4">
    <location>
        <begin position="295"/>
        <end position="427"/>
    </location>
</feature>
<dbReference type="AlphaFoldDB" id="A0A8H3FNS3"/>
<comment type="caution">
    <text evidence="5">The sequence shown here is derived from an EMBL/GenBank/DDBJ whole genome shotgun (WGS) entry which is preliminary data.</text>
</comment>
<dbReference type="PANTHER" id="PTHR14140:SF27">
    <property type="entry name" value="OS04G0289800 PROTEIN"/>
    <property type="match status" value="1"/>
</dbReference>
<reference evidence="5" key="1">
    <citation type="submission" date="2021-03" db="EMBL/GenBank/DDBJ databases">
        <authorList>
            <person name="Tagirdzhanova G."/>
        </authorList>
    </citation>
    <scope>NUCLEOTIDE SEQUENCE</scope>
</reference>
<protein>
    <recommendedName>
        <fullName evidence="4">YDG domain-containing protein</fullName>
    </recommendedName>
</protein>
<evidence type="ECO:0000313" key="6">
    <source>
        <dbReference type="Proteomes" id="UP000664521"/>
    </source>
</evidence>
<dbReference type="SUPFAM" id="SSF88697">
    <property type="entry name" value="PUA domain-like"/>
    <property type="match status" value="1"/>
</dbReference>
<evidence type="ECO:0000256" key="3">
    <source>
        <dbReference type="SAM" id="MobiDB-lite"/>
    </source>
</evidence>
<dbReference type="GO" id="GO:0044027">
    <property type="term" value="P:negative regulation of gene expression via chromosomal CpG island methylation"/>
    <property type="evidence" value="ECO:0007669"/>
    <property type="project" value="TreeGrafter"/>
</dbReference>
<accession>A0A8H3FNS3</accession>
<keyword evidence="6" id="KW-1185">Reference proteome</keyword>
<feature type="compositionally biased region" description="Basic and acidic residues" evidence="3">
    <location>
        <begin position="130"/>
        <end position="139"/>
    </location>
</feature>
<dbReference type="OrthoDB" id="2270193at2759"/>
<name>A0A8H3FNS3_9LECA</name>
<dbReference type="Gene3D" id="2.30.280.10">
    <property type="entry name" value="SRA-YDG"/>
    <property type="match status" value="1"/>
</dbReference>
<proteinExistence type="predicted"/>
<dbReference type="GO" id="GO:0061630">
    <property type="term" value="F:ubiquitin protein ligase activity"/>
    <property type="evidence" value="ECO:0007669"/>
    <property type="project" value="TreeGrafter"/>
</dbReference>
<dbReference type="GO" id="GO:0005634">
    <property type="term" value="C:nucleus"/>
    <property type="evidence" value="ECO:0007669"/>
    <property type="project" value="UniProtKB-SubCell"/>
</dbReference>
<dbReference type="Pfam" id="PF02182">
    <property type="entry name" value="SAD_SRA"/>
    <property type="match status" value="1"/>
</dbReference>
<dbReference type="GO" id="GO:0016567">
    <property type="term" value="P:protein ubiquitination"/>
    <property type="evidence" value="ECO:0007669"/>
    <property type="project" value="TreeGrafter"/>
</dbReference>
<feature type="region of interest" description="Disordered" evidence="3">
    <location>
        <begin position="116"/>
        <end position="141"/>
    </location>
</feature>
<evidence type="ECO:0000256" key="2">
    <source>
        <dbReference type="PROSITE-ProRule" id="PRU00358"/>
    </source>
</evidence>
<evidence type="ECO:0000313" key="5">
    <source>
        <dbReference type="EMBL" id="CAF9925168.1"/>
    </source>
</evidence>
<dbReference type="InterPro" id="IPR045134">
    <property type="entry name" value="UHRF1/2-like"/>
</dbReference>
<evidence type="ECO:0000256" key="1">
    <source>
        <dbReference type="ARBA" id="ARBA00023242"/>
    </source>
</evidence>
<organism evidence="5 6">
    <name type="scientific">Heterodermia speciosa</name>
    <dbReference type="NCBI Taxonomy" id="116794"/>
    <lineage>
        <taxon>Eukaryota</taxon>
        <taxon>Fungi</taxon>
        <taxon>Dikarya</taxon>
        <taxon>Ascomycota</taxon>
        <taxon>Pezizomycotina</taxon>
        <taxon>Lecanoromycetes</taxon>
        <taxon>OSLEUM clade</taxon>
        <taxon>Lecanoromycetidae</taxon>
        <taxon>Caliciales</taxon>
        <taxon>Physciaceae</taxon>
        <taxon>Heterodermia</taxon>
    </lineage>
</organism>
<keyword evidence="1 2" id="KW-0539">Nucleus</keyword>
<comment type="subcellular location">
    <subcellularLocation>
        <location evidence="2">Nucleus</location>
    </subcellularLocation>
</comment>
<dbReference type="PANTHER" id="PTHR14140">
    <property type="entry name" value="E3 UBIQUITIN-PROTEIN LIGASE UHRF-RELATED"/>
    <property type="match status" value="1"/>
</dbReference>
<feature type="region of interest" description="Disordered" evidence="3">
    <location>
        <begin position="86"/>
        <end position="105"/>
    </location>
</feature>
<dbReference type="SMART" id="SM00466">
    <property type="entry name" value="SRA"/>
    <property type="match status" value="1"/>
</dbReference>
<dbReference type="EMBL" id="CAJPDS010000037">
    <property type="protein sequence ID" value="CAF9925168.1"/>
    <property type="molecule type" value="Genomic_DNA"/>
</dbReference>
<sequence>MSDDYGSEAQRLKFARDWEAAIKRGLEEATSSEYTITTVKLWPWEAEELRDRSAARSRLVSDAVPTEATVSNALEEDNDLAISNQCGDDLQDLDYRPSEDEEEARPQAFDAMKLTAASKRKDRPFAPPERSAKKSKSVEKPTIVHPAARRTNTRVPVTYTRSQLQNLLYLRTLVVEVQQEATKISFEMPNLLGQLRTRLNEIALYDNVSAALVQNSRLLDEGGLSDIFNKKGFNFPEDLCADAVAQYHKWVIGDFDSDLFRGIENKQHMQPNGRIVRTSKSLEAGYRFKVSASYVGKGDLTNGQWWPLQICLLRDGAHGVMEGGISGESGGVAHSVIVSNSGYANIDNGDQVEYCGTSSRTSQPTAATKMLLESVRRQSPVRLIRSSAANTSTYLPKKGLRYDGLYDVTQHVLLDADTAMYRFTLVRQQGQGAIRYIGEDARPNAQELESYRRADQQ</sequence>
<dbReference type="InterPro" id="IPR036987">
    <property type="entry name" value="SRA-YDG_sf"/>
</dbReference>